<proteinExistence type="predicted"/>
<evidence type="ECO:0000313" key="1">
    <source>
        <dbReference type="EMBL" id="KAI6092708.1"/>
    </source>
</evidence>
<dbReference type="EMBL" id="MU394282">
    <property type="protein sequence ID" value="KAI6092708.1"/>
    <property type="molecule type" value="Genomic_DNA"/>
</dbReference>
<sequence>MANPNCTVNTLLPVSNDGGDDERPSTYGSIRFPPGQLGSSKVDYDVITVHGLRDDFKTAWTDKKGNRWVKDQLFENQSIREINFSYEIDEYATIYDPLCIMIDHGNNLLGQYAEVREKLKKTEANRPIIWICNDIGGTIVKQALLSASNPPMGAKYGNIAMLTSAIIFLGPLHQFERVNYLQEQLQKLINLPGPEIKYRPEIMAENLAIQVQSINEDFLKTKLFDRAAIFNVFSRNSPSVYDSEGHRIHLREPLESSGITQRVDIDHLDLVRGCQNHWISGMTNTFNKGGCVLDIDRRLIQFQAQLLALAPPTRVLDMSFDSISSKYDVVEWIFKQEPFISFSRPGTGSSMIHLHGDRKRLVNISEMSRLFYAHYNTPITGKISEEGIERRAIYFEFDQHDSRYNTISSLLTYLINAIVWHFWLGRHKEIPDELSFLSTTRSWTVEDLYHLYATLLRDSIQEVHKLTIFISCFDQCLEDRRQWFLRRVLEEQSYSEARYRIIISTSTRDGLGTESLQKRARVNLANYPAIGKSIAELTIDLQAGLTHLTRHKTFRDFQPELDSLLKGCGDATHLGHMILKWLGNHSRGGSGFGIKSKIKILSSPTVDNIVCAFILYLEPGRQERAKNAFNWIKHAAEPWSPESLVEALAVYEDGLQERSFNDLDVEATMHDIEQALGGIVIVKNGDVKFSHPSFYHAREVGIGGNAEERAAQVNSQIAETCLRYFQLEEAQEALEKFSPENFEGGIWDSTLDAVVIYHSRAGLAEYAVRFWPRHFKASGRFKPHNLVGKLFESAESRAAWEVPFWLLSNPFTRIQRSYISPVPILAMLELEDSAKELVGILGHNPDQHVEKNCWYAITEAARVDNKTTVDQLLEHVAVDLDELSTALFWAAAAGNADIVDVLVKKIPNLKSFEWPKDIMHRAAAIGMPKLLQMMVLICGCDINKIGGGLSMPPLQIAVWRDNIITVEGLLTLKHNPDLALGDRNGGITSPMTLAASRGNPRMIESLSEGGVSLEMKGITKFGPVQLAVMWQKHKAVKRLIQAGADFGSGETGNRAALYERPPLVVAASTGSRECVRALLEYKADPDKKCATGTALYEAVKNNHTDVVQLLLNHVPKPSMRVVPWGQPILLMQAVCTGNAELVSLLIKHGAKVDVIDRNGDLSYKTPLSRACKEGYLEVVTELLKKANINYTGGGSNAPLFAALHASQVEVAKYLLRDKSVNLKWKKDDGMGLLHAAWDLPDIIPELLRRGVPVDDYMENHGTALHIAARLNRPKSIEALLRSKPTPDLEYKYKENIRKDEVGCTALLLACLEPAPECIELLLDAGANPRAKNSNGKDAVDLLLRKEPDSKGVWKCLKLLISRRKRVPIDGKNSDGYTPLALAVKNGNISAAKYLIEQGANVNVVGPSFGSILHLAVKGRSLDLVKLLVDSGANCNMAHHEYVGGSLLSMAKSSNEHEIRRYLRSQAVNLDDEDGGGELGYPK</sequence>
<evidence type="ECO:0000313" key="2">
    <source>
        <dbReference type="Proteomes" id="UP001497680"/>
    </source>
</evidence>
<dbReference type="Proteomes" id="UP001497680">
    <property type="component" value="Unassembled WGS sequence"/>
</dbReference>
<protein>
    <submittedName>
        <fullName evidence="1">Ankyrin repeat protein</fullName>
    </submittedName>
</protein>
<name>A0ACC0DJF3_9PEZI</name>
<keyword evidence="2" id="KW-1185">Reference proteome</keyword>
<reference evidence="1 2" key="1">
    <citation type="journal article" date="2022" name="New Phytol.">
        <title>Ecological generalism drives hyperdiversity of secondary metabolite gene clusters in xylarialean endophytes.</title>
        <authorList>
            <person name="Franco M.E.E."/>
            <person name="Wisecaver J.H."/>
            <person name="Arnold A.E."/>
            <person name="Ju Y.M."/>
            <person name="Slot J.C."/>
            <person name="Ahrendt S."/>
            <person name="Moore L.P."/>
            <person name="Eastman K.E."/>
            <person name="Scott K."/>
            <person name="Konkel Z."/>
            <person name="Mondo S.J."/>
            <person name="Kuo A."/>
            <person name="Hayes R.D."/>
            <person name="Haridas S."/>
            <person name="Andreopoulos B."/>
            <person name="Riley R."/>
            <person name="LaButti K."/>
            <person name="Pangilinan J."/>
            <person name="Lipzen A."/>
            <person name="Amirebrahimi M."/>
            <person name="Yan J."/>
            <person name="Adam C."/>
            <person name="Keymanesh K."/>
            <person name="Ng V."/>
            <person name="Louie K."/>
            <person name="Northen T."/>
            <person name="Drula E."/>
            <person name="Henrissat B."/>
            <person name="Hsieh H.M."/>
            <person name="Youens-Clark K."/>
            <person name="Lutzoni F."/>
            <person name="Miadlikowska J."/>
            <person name="Eastwood D.C."/>
            <person name="Hamelin R.C."/>
            <person name="Grigoriev I.V."/>
            <person name="U'Ren J.M."/>
        </authorList>
    </citation>
    <scope>NUCLEOTIDE SEQUENCE [LARGE SCALE GENOMIC DNA]</scope>
    <source>
        <strain evidence="1 2">ER1909</strain>
    </source>
</reference>
<gene>
    <name evidence="1" type="ORF">F4821DRAFT_277871</name>
</gene>
<comment type="caution">
    <text evidence="1">The sequence shown here is derived from an EMBL/GenBank/DDBJ whole genome shotgun (WGS) entry which is preliminary data.</text>
</comment>
<accession>A0ACC0DJF3</accession>
<organism evidence="1 2">
    <name type="scientific">Hypoxylon rubiginosum</name>
    <dbReference type="NCBI Taxonomy" id="110542"/>
    <lineage>
        <taxon>Eukaryota</taxon>
        <taxon>Fungi</taxon>
        <taxon>Dikarya</taxon>
        <taxon>Ascomycota</taxon>
        <taxon>Pezizomycotina</taxon>
        <taxon>Sordariomycetes</taxon>
        <taxon>Xylariomycetidae</taxon>
        <taxon>Xylariales</taxon>
        <taxon>Hypoxylaceae</taxon>
        <taxon>Hypoxylon</taxon>
    </lineage>
</organism>